<dbReference type="Proteomes" id="UP000824241">
    <property type="component" value="Unassembled WGS sequence"/>
</dbReference>
<dbReference type="InterPro" id="IPR049254">
    <property type="entry name" value="Phage_tail_terminator"/>
</dbReference>
<organism evidence="1 2">
    <name type="scientific">Candidatus Faecivivens stercoravium</name>
    <dbReference type="NCBI Taxonomy" id="2840803"/>
    <lineage>
        <taxon>Bacteria</taxon>
        <taxon>Bacillati</taxon>
        <taxon>Bacillota</taxon>
        <taxon>Clostridia</taxon>
        <taxon>Eubacteriales</taxon>
        <taxon>Oscillospiraceae</taxon>
        <taxon>Oscillospiraceae incertae sedis</taxon>
        <taxon>Candidatus Faecivivens</taxon>
    </lineage>
</organism>
<sequence>MAVTVEAVVNAVSAALHKVFPDRPVYINQQEQDFKRPSFFVDAVYWTRARQNIGTDRTELYLTVYCLEKLTVNRNGDLALALQTADKVEGLFRMGTLPVGDRVLKVSASRGGQDRGECDVDLTVSWNDWNGYDPDAGYPLMEKLHTEVVPDESW</sequence>
<dbReference type="EMBL" id="DVHA01000246">
    <property type="protein sequence ID" value="HIR61428.1"/>
    <property type="molecule type" value="Genomic_DNA"/>
</dbReference>
<dbReference type="Pfam" id="PF20765">
    <property type="entry name" value="Phage_tail_terminator_8"/>
    <property type="match status" value="1"/>
</dbReference>
<reference evidence="1" key="1">
    <citation type="submission" date="2020-10" db="EMBL/GenBank/DDBJ databases">
        <authorList>
            <person name="Gilroy R."/>
        </authorList>
    </citation>
    <scope>NUCLEOTIDE SEQUENCE</scope>
    <source>
        <strain evidence="1">CHK189-12415</strain>
    </source>
</reference>
<accession>A0A9D1DYS1</accession>
<protein>
    <submittedName>
        <fullName evidence="1">Uncharacterized protein</fullName>
    </submittedName>
</protein>
<dbReference type="AlphaFoldDB" id="A0A9D1DYS1"/>
<evidence type="ECO:0000313" key="2">
    <source>
        <dbReference type="Proteomes" id="UP000824241"/>
    </source>
</evidence>
<reference evidence="1" key="2">
    <citation type="journal article" date="2021" name="PeerJ">
        <title>Extensive microbial diversity within the chicken gut microbiome revealed by metagenomics and culture.</title>
        <authorList>
            <person name="Gilroy R."/>
            <person name="Ravi A."/>
            <person name="Getino M."/>
            <person name="Pursley I."/>
            <person name="Horton D.L."/>
            <person name="Alikhan N.F."/>
            <person name="Baker D."/>
            <person name="Gharbi K."/>
            <person name="Hall N."/>
            <person name="Watson M."/>
            <person name="Adriaenssens E.M."/>
            <person name="Foster-Nyarko E."/>
            <person name="Jarju S."/>
            <person name="Secka A."/>
            <person name="Antonio M."/>
            <person name="Oren A."/>
            <person name="Chaudhuri R.R."/>
            <person name="La Ragione R."/>
            <person name="Hildebrand F."/>
            <person name="Pallen M.J."/>
        </authorList>
    </citation>
    <scope>NUCLEOTIDE SEQUENCE</scope>
    <source>
        <strain evidence="1">CHK189-12415</strain>
    </source>
</reference>
<gene>
    <name evidence="1" type="ORF">IAB37_07650</name>
</gene>
<name>A0A9D1DYS1_9FIRM</name>
<evidence type="ECO:0000313" key="1">
    <source>
        <dbReference type="EMBL" id="HIR61428.1"/>
    </source>
</evidence>
<proteinExistence type="predicted"/>
<comment type="caution">
    <text evidence="1">The sequence shown here is derived from an EMBL/GenBank/DDBJ whole genome shotgun (WGS) entry which is preliminary data.</text>
</comment>